<dbReference type="InterPro" id="IPR045502">
    <property type="entry name" value="DUF6489"/>
</dbReference>
<organism evidence="1 2">
    <name type="scientific">Thalassospira profundimaris</name>
    <dbReference type="NCBI Taxonomy" id="502049"/>
    <lineage>
        <taxon>Bacteria</taxon>
        <taxon>Pseudomonadati</taxon>
        <taxon>Pseudomonadota</taxon>
        <taxon>Alphaproteobacteria</taxon>
        <taxon>Rhodospirillales</taxon>
        <taxon>Thalassospiraceae</taxon>
        <taxon>Thalassospira</taxon>
    </lineage>
</organism>
<reference evidence="1 2" key="1">
    <citation type="submission" date="2014-07" db="EMBL/GenBank/DDBJ databases">
        <title>Draft genome sequence of Thalassospira profundimaris 35.</title>
        <authorList>
            <person name="Lai Q."/>
            <person name="Shao Z."/>
        </authorList>
    </citation>
    <scope>NUCLEOTIDE SEQUENCE [LARGE SCALE GENOMIC DNA]</scope>
    <source>
        <strain evidence="1 2">35</strain>
    </source>
</reference>
<name>A0A367WGG0_9PROT</name>
<gene>
    <name evidence="1" type="ORF">TH19_00540</name>
</gene>
<accession>A0A367WGG0</accession>
<evidence type="ECO:0000313" key="1">
    <source>
        <dbReference type="EMBL" id="RCK39580.1"/>
    </source>
</evidence>
<dbReference type="AlphaFoldDB" id="A0A367WGG0"/>
<dbReference type="OrthoDB" id="5740990at2"/>
<evidence type="ECO:0008006" key="3">
    <source>
        <dbReference type="Google" id="ProtNLM"/>
    </source>
</evidence>
<dbReference type="EMBL" id="JPWF01000001">
    <property type="protein sequence ID" value="RCK39580.1"/>
    <property type="molecule type" value="Genomic_DNA"/>
</dbReference>
<dbReference type="Pfam" id="PF20099">
    <property type="entry name" value="DUF6489"/>
    <property type="match status" value="1"/>
</dbReference>
<evidence type="ECO:0000313" key="2">
    <source>
        <dbReference type="Proteomes" id="UP000253226"/>
    </source>
</evidence>
<protein>
    <recommendedName>
        <fullName evidence="3">Ribosomal protein S1</fullName>
    </recommendedName>
</protein>
<proteinExistence type="predicted"/>
<dbReference type="RefSeq" id="WP_114100374.1">
    <property type="nucleotide sequence ID" value="NZ_JPWF01000001.1"/>
</dbReference>
<sequence length="84" mass="9519">MKVTVNIDCTPEEARTFFGLPDVQPMQKAMMQEVEDRMKANLAAMDPETMLNTWLPQGIQNWEQLQKVFWGQFNGTPGGSGNKD</sequence>
<dbReference type="Proteomes" id="UP000253226">
    <property type="component" value="Unassembled WGS sequence"/>
</dbReference>
<comment type="caution">
    <text evidence="1">The sequence shown here is derived from an EMBL/GenBank/DDBJ whole genome shotgun (WGS) entry which is preliminary data.</text>
</comment>